<dbReference type="AlphaFoldDB" id="A0A431TNB1"/>
<dbReference type="PANTHER" id="PTHR47495">
    <property type="entry name" value="ALDEHYDE DEHYDROGENASE"/>
    <property type="match status" value="1"/>
</dbReference>
<dbReference type="InterPro" id="IPR052516">
    <property type="entry name" value="N-heterocyclic_Hydroxylase"/>
</dbReference>
<name>A0A431TNB1_9BURK</name>
<dbReference type="EMBL" id="RXOE01000002">
    <property type="protein sequence ID" value="RTQ35099.1"/>
    <property type="molecule type" value="Genomic_DNA"/>
</dbReference>
<dbReference type="Gene3D" id="3.30.365.10">
    <property type="entry name" value="Aldehyde oxidase/xanthine dehydrogenase, molybdopterin binding domain"/>
    <property type="match status" value="4"/>
</dbReference>
<keyword evidence="4" id="KW-1185">Reference proteome</keyword>
<dbReference type="InterPro" id="IPR008274">
    <property type="entry name" value="AldOxase/xan_DH_MoCoBD1"/>
</dbReference>
<feature type="region of interest" description="Disordered" evidence="1">
    <location>
        <begin position="1"/>
        <end position="25"/>
    </location>
</feature>
<dbReference type="OrthoDB" id="9767994at2"/>
<dbReference type="InterPro" id="IPR036856">
    <property type="entry name" value="Ald_Oxase/Xan_DH_a/b_sf"/>
</dbReference>
<organism evidence="3 4">
    <name type="scientific">Variovorax gossypii</name>
    <dbReference type="NCBI Taxonomy" id="1679495"/>
    <lineage>
        <taxon>Bacteria</taxon>
        <taxon>Pseudomonadati</taxon>
        <taxon>Pseudomonadota</taxon>
        <taxon>Betaproteobacteria</taxon>
        <taxon>Burkholderiales</taxon>
        <taxon>Comamonadaceae</taxon>
        <taxon>Variovorax</taxon>
    </lineage>
</organism>
<dbReference type="Proteomes" id="UP000267418">
    <property type="component" value="Unassembled WGS sequence"/>
</dbReference>
<dbReference type="Gene3D" id="3.90.1170.50">
    <property type="entry name" value="Aldehyde oxidase/xanthine dehydrogenase, a/b hammerhead"/>
    <property type="match status" value="1"/>
</dbReference>
<dbReference type="RefSeq" id="WP_126470266.1">
    <property type="nucleotide sequence ID" value="NZ_RXOE01000002.1"/>
</dbReference>
<evidence type="ECO:0000313" key="4">
    <source>
        <dbReference type="Proteomes" id="UP000267418"/>
    </source>
</evidence>
<dbReference type="PIRSF" id="PIRSF036389">
    <property type="entry name" value="IOR_B"/>
    <property type="match status" value="1"/>
</dbReference>
<dbReference type="Pfam" id="PF20256">
    <property type="entry name" value="MoCoBD_2"/>
    <property type="match status" value="1"/>
</dbReference>
<evidence type="ECO:0000256" key="1">
    <source>
        <dbReference type="SAM" id="MobiDB-lite"/>
    </source>
</evidence>
<dbReference type="InterPro" id="IPR046867">
    <property type="entry name" value="AldOxase/xan_DH_MoCoBD2"/>
</dbReference>
<comment type="caution">
    <text evidence="3">The sequence shown here is derived from an EMBL/GenBank/DDBJ whole genome shotgun (WGS) entry which is preliminary data.</text>
</comment>
<dbReference type="SMART" id="SM01008">
    <property type="entry name" value="Ald_Xan_dh_C"/>
    <property type="match status" value="1"/>
</dbReference>
<dbReference type="SUPFAM" id="SSF56003">
    <property type="entry name" value="Molybdenum cofactor-binding domain"/>
    <property type="match status" value="2"/>
</dbReference>
<dbReference type="GO" id="GO:0016491">
    <property type="term" value="F:oxidoreductase activity"/>
    <property type="evidence" value="ECO:0007669"/>
    <property type="project" value="InterPro"/>
</dbReference>
<reference evidence="3 4" key="1">
    <citation type="submission" date="2018-12" db="EMBL/GenBank/DDBJ databases">
        <title>The genome of Variovorax gossypii DSM 100435.</title>
        <authorList>
            <person name="Gao J."/>
            <person name="Sun J."/>
        </authorList>
    </citation>
    <scope>NUCLEOTIDE SEQUENCE [LARGE SCALE GENOMIC DNA]</scope>
    <source>
        <strain evidence="3 4">DSM 100435</strain>
    </source>
</reference>
<gene>
    <name evidence="3" type="ORF">EJP69_11980</name>
</gene>
<dbReference type="InterPro" id="IPR012368">
    <property type="entry name" value="OxRdtase_Mopterin-bd_su_IorB"/>
</dbReference>
<dbReference type="InterPro" id="IPR006311">
    <property type="entry name" value="TAT_signal"/>
</dbReference>
<feature type="domain" description="Aldehyde oxidase/xanthine dehydrogenase a/b hammerhead" evidence="2">
    <location>
        <begin position="195"/>
        <end position="283"/>
    </location>
</feature>
<dbReference type="InterPro" id="IPR000674">
    <property type="entry name" value="Ald_Oxase/Xan_DH_a/b"/>
</dbReference>
<dbReference type="PANTHER" id="PTHR47495:SF1">
    <property type="entry name" value="BLL3820 PROTEIN"/>
    <property type="match status" value="1"/>
</dbReference>
<dbReference type="PROSITE" id="PS51318">
    <property type="entry name" value="TAT"/>
    <property type="match status" value="1"/>
</dbReference>
<proteinExistence type="predicted"/>
<evidence type="ECO:0000259" key="2">
    <source>
        <dbReference type="SMART" id="SM01008"/>
    </source>
</evidence>
<accession>A0A431TNB1</accession>
<dbReference type="SUPFAM" id="SSF54665">
    <property type="entry name" value="CO dehydrogenase molybdoprotein N-domain-like"/>
    <property type="match status" value="1"/>
</dbReference>
<dbReference type="InterPro" id="IPR037165">
    <property type="entry name" value="AldOxase/xan_DH_Mopterin-bd_sf"/>
</dbReference>
<dbReference type="Pfam" id="PF02738">
    <property type="entry name" value="MoCoBD_1"/>
    <property type="match status" value="1"/>
</dbReference>
<sequence>MKRSNESPRPSRPPRGPDDGDAPGLRRREVLGYATAAPLVSATAGVAGLAGLAAPSTAAAALLPMTPPDTTDLIDIGDAVTVTSLPTMPLVKVTNGENGRVRLALPRLEVGQGIATATAMMLADKLRLPLSAIEVTSADASPELIWNQLTGGSSSVRSLHAGMPVLGGLGGLLSGSTPSVVGQRVTRLDALDIVTGRKKFTLDQSVPGAMPTMVRRPPTINGKFVSINNMNTVTAMPGVIGVVPIPSTNGITPTPPGVAVMAETFGQAWAAVNALDVTWAAGPIDGESNATIMRKLKSALLPFALPPLGALTVEGEFEFAPAAHCPMEVECAIADVRPDRAEIWAGLQSPIVTQQAVAAELGLPLSKVIVHAVPSGGSFGRRLFWDPVLQAIQVSKALGRPCRLMYHRTDDMRHTRVRPPMFHKARATMLLGQVIAFEQRIAGVRLDTRHGFGNMLEAAAIALPNAFPQTVGNFAIEQIMFKTMVTSPYNFGVTTKLLTPVAMDMNTCSYRSVHIQPSRLVEEILVDEMAKAAGKDPVAFRLEYLRLPRARAVLKTVAEAAQWGKAMPAGFAQGVGVHQESKSFTACIVEIDARVPSAAKVVRATIAIDVGTPINPSGIEAQMQGGLCESIALVLSAGLHIQNGLPLEGSYSQYHFSRMKHYPKDVKVIIMPASGEAIGGLGEVGLSASSGAIANAYARATGTKPRSFPLNFPVDFTPIPPGKLPTPVNVPIPT</sequence>
<evidence type="ECO:0000313" key="3">
    <source>
        <dbReference type="EMBL" id="RTQ35099.1"/>
    </source>
</evidence>
<protein>
    <submittedName>
        <fullName evidence="3">Xanthine dehydrogenase family protein molybdopterin-binding subunit</fullName>
    </submittedName>
</protein>